<keyword evidence="1" id="KW-0175">Coiled coil</keyword>
<organism evidence="2 3">
    <name type="scientific">Sinanodonta woodiana</name>
    <name type="common">Chinese pond mussel</name>
    <name type="synonym">Anodonta woodiana</name>
    <dbReference type="NCBI Taxonomy" id="1069815"/>
    <lineage>
        <taxon>Eukaryota</taxon>
        <taxon>Metazoa</taxon>
        <taxon>Spiralia</taxon>
        <taxon>Lophotrochozoa</taxon>
        <taxon>Mollusca</taxon>
        <taxon>Bivalvia</taxon>
        <taxon>Autobranchia</taxon>
        <taxon>Heteroconchia</taxon>
        <taxon>Palaeoheterodonta</taxon>
        <taxon>Unionida</taxon>
        <taxon>Unionoidea</taxon>
        <taxon>Unionidae</taxon>
        <taxon>Unioninae</taxon>
        <taxon>Sinanodonta</taxon>
    </lineage>
</organism>
<evidence type="ECO:0000256" key="1">
    <source>
        <dbReference type="SAM" id="Coils"/>
    </source>
</evidence>
<dbReference type="AlphaFoldDB" id="A0ABD3WK59"/>
<evidence type="ECO:0000313" key="3">
    <source>
        <dbReference type="Proteomes" id="UP001634394"/>
    </source>
</evidence>
<comment type="caution">
    <text evidence="2">The sequence shown here is derived from an EMBL/GenBank/DDBJ whole genome shotgun (WGS) entry which is preliminary data.</text>
</comment>
<gene>
    <name evidence="2" type="ORF">ACJMK2_037384</name>
</gene>
<evidence type="ECO:0000313" key="2">
    <source>
        <dbReference type="EMBL" id="KAL3874356.1"/>
    </source>
</evidence>
<sequence>MATEETAIEKSIKHFVYSKIQEQVYLEVGQNLTISIKHRSKHGSTALAMFWMRVLRHQNNYPMPKYSYKELYDQKGNDKIILKVDDITITVFNKTGTLLIQGTMALEWFLNRFLYIMDAYDAPIHNPQPQTTIYRQYTENWKKLEDDDKMKKVAEEQREFEKEEKALEIVQIRNQVITDVRSRGDNAEAEKLEKAAKSAENDLAEELELMTFDLWPDSVVASQLKKLQTPCVKDGSTYIYKLWKSLLNYWFKDTKIKVYLVSPFLDAERLVDLCKLIIQNRLTANLDVFYVNQQCSKEQRIFEVKQKALKSFDAKEQMFVEYKIYSSIVYPLQKFDCKFIASVKDEQADILVTSASFHGDHFTCSNMNTIHFFTMTEAEFIRKFLCPIQASVNFRK</sequence>
<dbReference type="EMBL" id="JBJQND010000006">
    <property type="protein sequence ID" value="KAL3874356.1"/>
    <property type="molecule type" value="Genomic_DNA"/>
</dbReference>
<accession>A0ABD3WK59</accession>
<reference evidence="2 3" key="1">
    <citation type="submission" date="2024-11" db="EMBL/GenBank/DDBJ databases">
        <title>Chromosome-level genome assembly of the freshwater bivalve Anodonta woodiana.</title>
        <authorList>
            <person name="Chen X."/>
        </authorList>
    </citation>
    <scope>NUCLEOTIDE SEQUENCE [LARGE SCALE GENOMIC DNA]</scope>
    <source>
        <strain evidence="2">MN2024</strain>
        <tissue evidence="2">Gills</tissue>
    </source>
</reference>
<dbReference type="Proteomes" id="UP001634394">
    <property type="component" value="Unassembled WGS sequence"/>
</dbReference>
<keyword evidence="3" id="KW-1185">Reference proteome</keyword>
<name>A0ABD3WK59_SINWO</name>
<feature type="coiled-coil region" evidence="1">
    <location>
        <begin position="144"/>
        <end position="209"/>
    </location>
</feature>
<proteinExistence type="predicted"/>
<protein>
    <submittedName>
        <fullName evidence="2">Uncharacterized protein</fullName>
    </submittedName>
</protein>